<accession>A0ABP9DI44</accession>
<dbReference type="Proteomes" id="UP001500298">
    <property type="component" value="Unassembled WGS sequence"/>
</dbReference>
<comment type="caution">
    <text evidence="1">The sequence shown here is derived from an EMBL/GenBank/DDBJ whole genome shotgun (WGS) entry which is preliminary data.</text>
</comment>
<organism evidence="1 2">
    <name type="scientific">Algivirga pacifica</name>
    <dbReference type="NCBI Taxonomy" id="1162670"/>
    <lineage>
        <taxon>Bacteria</taxon>
        <taxon>Pseudomonadati</taxon>
        <taxon>Bacteroidota</taxon>
        <taxon>Cytophagia</taxon>
        <taxon>Cytophagales</taxon>
        <taxon>Flammeovirgaceae</taxon>
        <taxon>Algivirga</taxon>
    </lineage>
</organism>
<reference evidence="2" key="1">
    <citation type="journal article" date="2019" name="Int. J. Syst. Evol. Microbiol.">
        <title>The Global Catalogue of Microorganisms (GCM) 10K type strain sequencing project: providing services to taxonomists for standard genome sequencing and annotation.</title>
        <authorList>
            <consortium name="The Broad Institute Genomics Platform"/>
            <consortium name="The Broad Institute Genome Sequencing Center for Infectious Disease"/>
            <person name="Wu L."/>
            <person name="Ma J."/>
        </authorList>
    </citation>
    <scope>NUCLEOTIDE SEQUENCE [LARGE SCALE GENOMIC DNA]</scope>
    <source>
        <strain evidence="2">JCM 18326</strain>
    </source>
</reference>
<protein>
    <submittedName>
        <fullName evidence="1">Uncharacterized protein</fullName>
    </submittedName>
</protein>
<evidence type="ECO:0000313" key="2">
    <source>
        <dbReference type="Proteomes" id="UP001500298"/>
    </source>
</evidence>
<proteinExistence type="predicted"/>
<name>A0ABP9DI44_9BACT</name>
<gene>
    <name evidence="1" type="ORF">GCM10023331_32920</name>
</gene>
<evidence type="ECO:0000313" key="1">
    <source>
        <dbReference type="EMBL" id="GAA4845561.1"/>
    </source>
</evidence>
<dbReference type="RefSeq" id="WP_345373773.1">
    <property type="nucleotide sequence ID" value="NZ_BAABJX010000052.1"/>
</dbReference>
<dbReference type="EMBL" id="BAABJX010000052">
    <property type="protein sequence ID" value="GAA4845561.1"/>
    <property type="molecule type" value="Genomic_DNA"/>
</dbReference>
<keyword evidence="2" id="KW-1185">Reference proteome</keyword>
<sequence length="91" mass="10536">MKPTKGLLHKIEDLFAETPYILRYEKGSFNSGYCILKSNKVVVINKYYSVEGKVNSLINILNELAEDIVLEELSEKNQKLFEQLLDQKKDI</sequence>